<keyword evidence="4" id="KW-1185">Reference proteome</keyword>
<dbReference type="Proteomes" id="UP000295536">
    <property type="component" value="Unassembled WGS sequence"/>
</dbReference>
<sequence>MRKFLRDFLWYLRHGYSIRRAWHLARITL</sequence>
<dbReference type="EMBL" id="SMAH01000004">
    <property type="protein sequence ID" value="TCS98791.1"/>
    <property type="molecule type" value="Genomic_DNA"/>
</dbReference>
<organism evidence="1 3">
    <name type="scientific">Tepidimonas ignava</name>
    <dbReference type="NCBI Taxonomy" id="114249"/>
    <lineage>
        <taxon>Bacteria</taxon>
        <taxon>Pseudomonadati</taxon>
        <taxon>Pseudomonadota</taxon>
        <taxon>Betaproteobacteria</taxon>
        <taxon>Burkholderiales</taxon>
        <taxon>Tepidimonas</taxon>
    </lineage>
</organism>
<dbReference type="AlphaFoldDB" id="A0A4R3LF37"/>
<evidence type="ECO:0000313" key="4">
    <source>
        <dbReference type="Proteomes" id="UP000315577"/>
    </source>
</evidence>
<reference evidence="2 4" key="2">
    <citation type="submission" date="2019-07" db="EMBL/GenBank/DDBJ databases">
        <title>Tepidimonas ignava SPS-1037 draft genome.</title>
        <authorList>
            <person name="Da Costa M.S."/>
            <person name="Froufe H.J.C."/>
            <person name="Egas C."/>
            <person name="Albuquerque L."/>
        </authorList>
    </citation>
    <scope>NUCLEOTIDE SEQUENCE [LARGE SCALE GENOMIC DNA]</scope>
    <source>
        <strain evidence="2 4">SPS-1037</strain>
    </source>
</reference>
<dbReference type="EMBL" id="VJNC01000013">
    <property type="protein sequence ID" value="TSE20284.1"/>
    <property type="molecule type" value="Genomic_DNA"/>
</dbReference>
<dbReference type="Proteomes" id="UP000315577">
    <property type="component" value="Unassembled WGS sequence"/>
</dbReference>
<name>A0A4R3LF37_9BURK</name>
<evidence type="ECO:0000313" key="1">
    <source>
        <dbReference type="EMBL" id="TCS98791.1"/>
    </source>
</evidence>
<accession>A0A4R3LF37</accession>
<comment type="caution">
    <text evidence="1">The sequence shown here is derived from an EMBL/GenBank/DDBJ whole genome shotgun (WGS) entry which is preliminary data.</text>
</comment>
<gene>
    <name evidence="1" type="ORF">EDC36_104215</name>
    <name evidence="2" type="ORF">Tigna_01915</name>
</gene>
<protein>
    <submittedName>
        <fullName evidence="1">Uncharacterized protein</fullName>
    </submittedName>
</protein>
<evidence type="ECO:0000313" key="3">
    <source>
        <dbReference type="Proteomes" id="UP000295536"/>
    </source>
</evidence>
<proteinExistence type="predicted"/>
<evidence type="ECO:0000313" key="2">
    <source>
        <dbReference type="EMBL" id="TSE20284.1"/>
    </source>
</evidence>
<reference evidence="1 3" key="1">
    <citation type="submission" date="2019-03" db="EMBL/GenBank/DDBJ databases">
        <title>Genomic Encyclopedia of Type Strains, Phase IV (KMG-IV): sequencing the most valuable type-strain genomes for metagenomic binning, comparative biology and taxonomic classification.</title>
        <authorList>
            <person name="Goeker M."/>
        </authorList>
    </citation>
    <scope>NUCLEOTIDE SEQUENCE [LARGE SCALE GENOMIC DNA]</scope>
    <source>
        <strain evidence="1 3">DSM 12034</strain>
    </source>
</reference>